<gene>
    <name evidence="6" type="ORF">K6Y31_17625</name>
</gene>
<dbReference type="Pfam" id="PF03466">
    <property type="entry name" value="LysR_substrate"/>
    <property type="match status" value="2"/>
</dbReference>
<dbReference type="SUPFAM" id="SSF53850">
    <property type="entry name" value="Periplasmic binding protein-like II"/>
    <property type="match status" value="1"/>
</dbReference>
<reference evidence="6 7" key="1">
    <citation type="journal article" date="2022" name="Environ. Microbiol. Rep.">
        <title>Eco-phylogenetic analyses reveal divergent evolution of vitamin B12 metabolism in the marine bacterial family 'Psychromonadaceae'.</title>
        <authorList>
            <person name="Jin X."/>
            <person name="Yang Y."/>
            <person name="Cao H."/>
            <person name="Gao B."/>
            <person name="Zhao Z."/>
        </authorList>
    </citation>
    <scope>NUCLEOTIDE SEQUENCE [LARGE SCALE GENOMIC DNA]</scope>
    <source>
        <strain evidence="6 7">MKS20</strain>
    </source>
</reference>
<dbReference type="SUPFAM" id="SSF46785">
    <property type="entry name" value="Winged helix' DNA-binding domain"/>
    <property type="match status" value="1"/>
</dbReference>
<keyword evidence="2" id="KW-0805">Transcription regulation</keyword>
<comment type="caution">
    <text evidence="6">The sequence shown here is derived from an EMBL/GenBank/DDBJ whole genome shotgun (WGS) entry which is preliminary data.</text>
</comment>
<evidence type="ECO:0000256" key="1">
    <source>
        <dbReference type="ARBA" id="ARBA00009437"/>
    </source>
</evidence>
<comment type="similarity">
    <text evidence="1">Belongs to the LysR transcriptional regulatory family.</text>
</comment>
<dbReference type="PANTHER" id="PTHR30537:SF21">
    <property type="entry name" value="HTH-TYPE TRANSCRIPTIONAL REGULATOR SINR-RELATED"/>
    <property type="match status" value="1"/>
</dbReference>
<name>A0ABS8WC58_9GAMM</name>
<dbReference type="RefSeq" id="WP_233054246.1">
    <property type="nucleotide sequence ID" value="NZ_JAIMJA010000022.1"/>
</dbReference>
<feature type="domain" description="HTH lysR-type" evidence="5">
    <location>
        <begin position="13"/>
        <end position="65"/>
    </location>
</feature>
<keyword evidence="4" id="KW-0804">Transcription</keyword>
<evidence type="ECO:0000259" key="5">
    <source>
        <dbReference type="PROSITE" id="PS50931"/>
    </source>
</evidence>
<keyword evidence="7" id="KW-1185">Reference proteome</keyword>
<organism evidence="6 7">
    <name type="scientific">Motilimonas cestriensis</name>
    <dbReference type="NCBI Taxonomy" id="2742685"/>
    <lineage>
        <taxon>Bacteria</taxon>
        <taxon>Pseudomonadati</taxon>
        <taxon>Pseudomonadota</taxon>
        <taxon>Gammaproteobacteria</taxon>
        <taxon>Alteromonadales</taxon>
        <taxon>Alteromonadales genera incertae sedis</taxon>
        <taxon>Motilimonas</taxon>
    </lineage>
</organism>
<evidence type="ECO:0000256" key="3">
    <source>
        <dbReference type="ARBA" id="ARBA00023125"/>
    </source>
</evidence>
<evidence type="ECO:0000256" key="4">
    <source>
        <dbReference type="ARBA" id="ARBA00023163"/>
    </source>
</evidence>
<dbReference type="Pfam" id="PF00126">
    <property type="entry name" value="HTH_1"/>
    <property type="match status" value="1"/>
</dbReference>
<keyword evidence="3" id="KW-0238">DNA-binding</keyword>
<protein>
    <submittedName>
        <fullName evidence="6">LysR family transcriptional regulator</fullName>
    </submittedName>
</protein>
<dbReference type="Gene3D" id="1.10.10.10">
    <property type="entry name" value="Winged helix-like DNA-binding domain superfamily/Winged helix DNA-binding domain"/>
    <property type="match status" value="1"/>
</dbReference>
<evidence type="ECO:0000313" key="7">
    <source>
        <dbReference type="Proteomes" id="UP001201273"/>
    </source>
</evidence>
<proteinExistence type="inferred from homology"/>
<dbReference type="InterPro" id="IPR036390">
    <property type="entry name" value="WH_DNA-bd_sf"/>
</dbReference>
<dbReference type="EMBL" id="JAIMJA010000022">
    <property type="protein sequence ID" value="MCE2596611.1"/>
    <property type="molecule type" value="Genomic_DNA"/>
</dbReference>
<evidence type="ECO:0000313" key="6">
    <source>
        <dbReference type="EMBL" id="MCE2596611.1"/>
    </source>
</evidence>
<dbReference type="Gene3D" id="3.40.190.290">
    <property type="match status" value="2"/>
</dbReference>
<dbReference type="InterPro" id="IPR000847">
    <property type="entry name" value="LysR_HTH_N"/>
</dbReference>
<dbReference type="Proteomes" id="UP001201273">
    <property type="component" value="Unassembled WGS sequence"/>
</dbReference>
<dbReference type="PANTHER" id="PTHR30537">
    <property type="entry name" value="HTH-TYPE TRANSCRIPTIONAL REGULATOR"/>
    <property type="match status" value="1"/>
</dbReference>
<dbReference type="InterPro" id="IPR005119">
    <property type="entry name" value="LysR_subst-bd"/>
</dbReference>
<dbReference type="PROSITE" id="PS50931">
    <property type="entry name" value="HTH_LYSR"/>
    <property type="match status" value="1"/>
</dbReference>
<evidence type="ECO:0000256" key="2">
    <source>
        <dbReference type="ARBA" id="ARBA00023015"/>
    </source>
</evidence>
<sequence>MEFIDNMTHLETLRTFCLAAELNSFSASARHLNLPRATVSQRVSQLEVAVGVRLFKRTTRKIELSHEGEILYKAAKASLVILHGAIDDIQQKKALTGAIRLSVPALMPNNIMSSWIQEFSSDNPRVSIEIIASDSVSDLAFDNIDIAIRGRKVTSDKLVCRLWQSVPMYLVATPDSRQSRAVDDPIMDPLGCYKPIGNAKPRQSQISSNDLLTTLRLCLASYHAAYLPAPMISHHLDQGDLQTIAGLCEPSNLEIYLVYEAMPLLSPSARAMVAFLQEKMTKAG</sequence>
<accession>A0ABS8WC58</accession>
<dbReference type="InterPro" id="IPR036388">
    <property type="entry name" value="WH-like_DNA-bd_sf"/>
</dbReference>
<dbReference type="InterPro" id="IPR058163">
    <property type="entry name" value="LysR-type_TF_proteobact-type"/>
</dbReference>